<protein>
    <submittedName>
        <fullName evidence="2">Uncharacterized protein</fullName>
    </submittedName>
</protein>
<comment type="caution">
    <text evidence="2">The sequence shown here is derived from an EMBL/GenBank/DDBJ whole genome shotgun (WGS) entry which is preliminary data.</text>
</comment>
<dbReference type="Proteomes" id="UP000799777">
    <property type="component" value="Unassembled WGS sequence"/>
</dbReference>
<keyword evidence="1" id="KW-1133">Transmembrane helix</keyword>
<keyword evidence="1" id="KW-0812">Transmembrane</keyword>
<keyword evidence="3" id="KW-1185">Reference proteome</keyword>
<organism evidence="2 3">
    <name type="scientific">Setomelanomma holmii</name>
    <dbReference type="NCBI Taxonomy" id="210430"/>
    <lineage>
        <taxon>Eukaryota</taxon>
        <taxon>Fungi</taxon>
        <taxon>Dikarya</taxon>
        <taxon>Ascomycota</taxon>
        <taxon>Pezizomycotina</taxon>
        <taxon>Dothideomycetes</taxon>
        <taxon>Pleosporomycetidae</taxon>
        <taxon>Pleosporales</taxon>
        <taxon>Pleosporineae</taxon>
        <taxon>Phaeosphaeriaceae</taxon>
        <taxon>Setomelanomma</taxon>
    </lineage>
</organism>
<name>A0A9P4H2E6_9PLEO</name>
<sequence length="296" mass="33168">MALLSGNAPSSSKRSRFFCTNFWREGHLQARDDLRTRWRTGGLKFLEFVWLSGLCLSLATLSRMSAITGVSSLAKDRAAACQPNGVFDVFPEHYRYWSKSGFFQITLGYGGLTFTQAKVLDVAWDIVCARGGQALVALISWHAFTNYVTTSMEVAPVTFSTYRTVFLQNESLVLAIPRLLRDFCLRRGLHSRVAMTFMIVTMVFILIFPSFSSSMTGYSGDVKSYIRDNTNAAGSEPSDTNDYMAFSSFQRILYVVRDGQRIGLHADYVVPYHVPYATKLSKSIISHLSTCLTKPL</sequence>
<gene>
    <name evidence="2" type="ORF">EK21DRAFT_73622</name>
</gene>
<keyword evidence="1" id="KW-0472">Membrane</keyword>
<dbReference type="AlphaFoldDB" id="A0A9P4H2E6"/>
<feature type="transmembrane region" description="Helical" evidence="1">
    <location>
        <begin position="193"/>
        <end position="211"/>
    </location>
</feature>
<dbReference type="EMBL" id="ML978239">
    <property type="protein sequence ID" value="KAF2026681.1"/>
    <property type="molecule type" value="Genomic_DNA"/>
</dbReference>
<proteinExistence type="predicted"/>
<evidence type="ECO:0000313" key="3">
    <source>
        <dbReference type="Proteomes" id="UP000799777"/>
    </source>
</evidence>
<reference evidence="2" key="1">
    <citation type="journal article" date="2020" name="Stud. Mycol.">
        <title>101 Dothideomycetes genomes: a test case for predicting lifestyles and emergence of pathogens.</title>
        <authorList>
            <person name="Haridas S."/>
            <person name="Albert R."/>
            <person name="Binder M."/>
            <person name="Bloem J."/>
            <person name="Labutti K."/>
            <person name="Salamov A."/>
            <person name="Andreopoulos B."/>
            <person name="Baker S."/>
            <person name="Barry K."/>
            <person name="Bills G."/>
            <person name="Bluhm B."/>
            <person name="Cannon C."/>
            <person name="Castanera R."/>
            <person name="Culley D."/>
            <person name="Daum C."/>
            <person name="Ezra D."/>
            <person name="Gonzalez J."/>
            <person name="Henrissat B."/>
            <person name="Kuo A."/>
            <person name="Liang C."/>
            <person name="Lipzen A."/>
            <person name="Lutzoni F."/>
            <person name="Magnuson J."/>
            <person name="Mondo S."/>
            <person name="Nolan M."/>
            <person name="Ohm R."/>
            <person name="Pangilinan J."/>
            <person name="Park H.-J."/>
            <person name="Ramirez L."/>
            <person name="Alfaro M."/>
            <person name="Sun H."/>
            <person name="Tritt A."/>
            <person name="Yoshinaga Y."/>
            <person name="Zwiers L.-H."/>
            <person name="Turgeon B."/>
            <person name="Goodwin S."/>
            <person name="Spatafora J."/>
            <person name="Crous P."/>
            <person name="Grigoriev I."/>
        </authorList>
    </citation>
    <scope>NUCLEOTIDE SEQUENCE</scope>
    <source>
        <strain evidence="2">CBS 110217</strain>
    </source>
</reference>
<evidence type="ECO:0000256" key="1">
    <source>
        <dbReference type="SAM" id="Phobius"/>
    </source>
</evidence>
<dbReference type="OrthoDB" id="3903561at2759"/>
<accession>A0A9P4H2E6</accession>
<evidence type="ECO:0000313" key="2">
    <source>
        <dbReference type="EMBL" id="KAF2026681.1"/>
    </source>
</evidence>